<dbReference type="AlphaFoldDB" id="A0AAN8J3E0"/>
<name>A0AAN8J3E0_TRICO</name>
<sequence>SAPSMKALVQALWLLTTAIGDSIIVLITALNLFSNMATEFFVYAGAMFVVITIFAMMSIFYYKYNYYTQEKIDARLDDGDVKVKPALLDDITHRLRVSLL</sequence>
<reference evidence="2 3" key="1">
    <citation type="submission" date="2019-10" db="EMBL/GenBank/DDBJ databases">
        <title>Assembly and Annotation for the nematode Trichostrongylus colubriformis.</title>
        <authorList>
            <person name="Martin J."/>
        </authorList>
    </citation>
    <scope>NUCLEOTIDE SEQUENCE [LARGE SCALE GENOMIC DNA]</scope>
    <source>
        <strain evidence="2">G859</strain>
        <tissue evidence="2">Whole worm</tissue>
    </source>
</reference>
<comment type="caution">
    <text evidence="2">The sequence shown here is derived from an EMBL/GenBank/DDBJ whole genome shotgun (WGS) entry which is preliminary data.</text>
</comment>
<keyword evidence="1" id="KW-0472">Membrane</keyword>
<keyword evidence="1" id="KW-1133">Transmembrane helix</keyword>
<protein>
    <submittedName>
        <fullName evidence="2">Uncharacterized protein</fullName>
    </submittedName>
</protein>
<proteinExistence type="predicted"/>
<keyword evidence="1" id="KW-0812">Transmembrane</keyword>
<organism evidence="2 3">
    <name type="scientific">Trichostrongylus colubriformis</name>
    <name type="common">Black scour worm</name>
    <dbReference type="NCBI Taxonomy" id="6319"/>
    <lineage>
        <taxon>Eukaryota</taxon>
        <taxon>Metazoa</taxon>
        <taxon>Ecdysozoa</taxon>
        <taxon>Nematoda</taxon>
        <taxon>Chromadorea</taxon>
        <taxon>Rhabditida</taxon>
        <taxon>Rhabditina</taxon>
        <taxon>Rhabditomorpha</taxon>
        <taxon>Strongyloidea</taxon>
        <taxon>Trichostrongylidae</taxon>
        <taxon>Trichostrongylus</taxon>
    </lineage>
</organism>
<dbReference type="Proteomes" id="UP001331761">
    <property type="component" value="Unassembled WGS sequence"/>
</dbReference>
<evidence type="ECO:0000313" key="2">
    <source>
        <dbReference type="EMBL" id="KAK5984949.1"/>
    </source>
</evidence>
<dbReference type="EMBL" id="WIXE01002286">
    <property type="protein sequence ID" value="KAK5984949.1"/>
    <property type="molecule type" value="Genomic_DNA"/>
</dbReference>
<feature type="transmembrane region" description="Helical" evidence="1">
    <location>
        <begin position="12"/>
        <end position="34"/>
    </location>
</feature>
<gene>
    <name evidence="2" type="ORF">GCK32_021930</name>
</gene>
<keyword evidence="3" id="KW-1185">Reference proteome</keyword>
<feature type="non-terminal residue" evidence="2">
    <location>
        <position position="1"/>
    </location>
</feature>
<feature type="transmembrane region" description="Helical" evidence="1">
    <location>
        <begin position="40"/>
        <end position="62"/>
    </location>
</feature>
<dbReference type="Gene3D" id="1.20.1250.20">
    <property type="entry name" value="MFS general substrate transporter like domains"/>
    <property type="match status" value="1"/>
</dbReference>
<accession>A0AAN8J3E0</accession>
<evidence type="ECO:0000313" key="3">
    <source>
        <dbReference type="Proteomes" id="UP001331761"/>
    </source>
</evidence>
<evidence type="ECO:0000256" key="1">
    <source>
        <dbReference type="SAM" id="Phobius"/>
    </source>
</evidence>
<dbReference type="InterPro" id="IPR036259">
    <property type="entry name" value="MFS_trans_sf"/>
</dbReference>